<accession>A0A286SC24</accession>
<keyword evidence="4 7" id="KW-0443">Lipid metabolism</keyword>
<dbReference type="InterPro" id="IPR000089">
    <property type="entry name" value="Biotin_lipoyl"/>
</dbReference>
<dbReference type="AlphaFoldDB" id="A0A286SC24"/>
<evidence type="ECO:0000256" key="8">
    <source>
        <dbReference type="SAM" id="MobiDB-lite"/>
    </source>
</evidence>
<evidence type="ECO:0000313" key="10">
    <source>
        <dbReference type="EMBL" id="ASZ00180.1"/>
    </source>
</evidence>
<keyword evidence="2 7" id="KW-0444">Lipid biosynthesis</keyword>
<keyword evidence="3 7" id="KW-0276">Fatty acid metabolism</keyword>
<feature type="compositionally biased region" description="Polar residues" evidence="8">
    <location>
        <begin position="102"/>
        <end position="114"/>
    </location>
</feature>
<dbReference type="GO" id="GO:0009317">
    <property type="term" value="C:acetyl-CoA carboxylase complex"/>
    <property type="evidence" value="ECO:0007669"/>
    <property type="project" value="InterPro"/>
</dbReference>
<dbReference type="SUPFAM" id="SSF51230">
    <property type="entry name" value="Single hybrid motif"/>
    <property type="match status" value="1"/>
</dbReference>
<keyword evidence="7" id="KW-0150">Chloroplast</keyword>
<dbReference type="GO" id="GO:0006633">
    <property type="term" value="P:fatty acid biosynthetic process"/>
    <property type="evidence" value="ECO:0007669"/>
    <property type="project" value="UniProtKB-UniPathway"/>
</dbReference>
<evidence type="ECO:0000256" key="7">
    <source>
        <dbReference type="RuleBase" id="RU364072"/>
    </source>
</evidence>
<protein>
    <recommendedName>
        <fullName evidence="7">Biotin carboxyl carrier protein of acetyl-CoA carboxylase</fullName>
    </recommendedName>
</protein>
<dbReference type="PROSITE" id="PS00188">
    <property type="entry name" value="BIOTIN"/>
    <property type="match status" value="1"/>
</dbReference>
<dbReference type="PRINTS" id="PR01071">
    <property type="entry name" value="ACOABIOTINCC"/>
</dbReference>
<dbReference type="InterPro" id="IPR001249">
    <property type="entry name" value="AcCoA_biotinCC"/>
</dbReference>
<feature type="region of interest" description="Disordered" evidence="8">
    <location>
        <begin position="175"/>
        <end position="233"/>
    </location>
</feature>
<evidence type="ECO:0000256" key="3">
    <source>
        <dbReference type="ARBA" id="ARBA00022832"/>
    </source>
</evidence>
<dbReference type="Gene3D" id="2.40.50.100">
    <property type="match status" value="1"/>
</dbReference>
<evidence type="ECO:0000256" key="4">
    <source>
        <dbReference type="ARBA" id="ARBA00023098"/>
    </source>
</evidence>
<keyword evidence="6 7" id="KW-0092">Biotin</keyword>
<reference evidence="10" key="1">
    <citation type="journal article" date="2017" name="Genome Biol. Evol.">
        <title>Contrasting Patterns of Nucleotide Substitution Rates Provide Insight into Dynamic Evolution of Plastid and Mitochondrial Genomes of Geranium.</title>
        <authorList>
            <person name="Park S."/>
            <person name="Ruhlman T.A."/>
            <person name="Weng M.L."/>
            <person name="Hajrah N.H."/>
            <person name="Sabir J.S.M."/>
            <person name="Jansen R.K."/>
        </authorList>
    </citation>
    <scope>NUCLEOTIDE SEQUENCE</scope>
</reference>
<dbReference type="GO" id="GO:0003989">
    <property type="term" value="F:acetyl-CoA carboxylase activity"/>
    <property type="evidence" value="ECO:0007669"/>
    <property type="project" value="InterPro"/>
</dbReference>
<dbReference type="FunFam" id="2.40.50.100:FF:000003">
    <property type="entry name" value="Acetyl-CoA carboxylase biotin carboxyl carrier protein"/>
    <property type="match status" value="1"/>
</dbReference>
<feature type="region of interest" description="Disordered" evidence="8">
    <location>
        <begin position="102"/>
        <end position="131"/>
    </location>
</feature>
<comment type="subcellular location">
    <subcellularLocation>
        <location evidence="7">Plastid</location>
        <location evidence="7">Chloroplast</location>
    </subcellularLocation>
</comment>
<evidence type="ECO:0000256" key="6">
    <source>
        <dbReference type="ARBA" id="ARBA00023267"/>
    </source>
</evidence>
<organism evidence="10">
    <name type="scientific">Monsonia emarginata</name>
    <dbReference type="NCBI Taxonomy" id="28966"/>
    <lineage>
        <taxon>Eukaryota</taxon>
        <taxon>Viridiplantae</taxon>
        <taxon>Streptophyta</taxon>
        <taxon>Embryophyta</taxon>
        <taxon>Tracheophyta</taxon>
        <taxon>Spermatophyta</taxon>
        <taxon>Magnoliopsida</taxon>
        <taxon>eudicotyledons</taxon>
        <taxon>Gunneridae</taxon>
        <taxon>Pentapetalae</taxon>
        <taxon>rosids</taxon>
        <taxon>malvids</taxon>
        <taxon>Geraniales</taxon>
        <taxon>Geraniaceae</taxon>
        <taxon>Monsonia</taxon>
    </lineage>
</organism>
<name>A0A286SC24_9ROSI</name>
<dbReference type="PANTHER" id="PTHR43416:SF38">
    <property type="entry name" value="BIOTIN CARBOXYL CARRIER PROTEIN OF ACETYL-COA CARBOXYLASE 1, CHLOROPLASTIC"/>
    <property type="match status" value="1"/>
</dbReference>
<keyword evidence="7" id="KW-0934">Plastid</keyword>
<feature type="compositionally biased region" description="Pro residues" evidence="8">
    <location>
        <begin position="175"/>
        <end position="185"/>
    </location>
</feature>
<evidence type="ECO:0000256" key="2">
    <source>
        <dbReference type="ARBA" id="ARBA00022516"/>
    </source>
</evidence>
<dbReference type="GO" id="GO:0009507">
    <property type="term" value="C:chloroplast"/>
    <property type="evidence" value="ECO:0007669"/>
    <property type="project" value="UniProtKB-SubCell"/>
</dbReference>
<dbReference type="PROSITE" id="PS50968">
    <property type="entry name" value="BIOTINYL_LIPOYL"/>
    <property type="match status" value="1"/>
</dbReference>
<dbReference type="InterPro" id="IPR001882">
    <property type="entry name" value="Biotin_BS"/>
</dbReference>
<sequence>MASSLTTTASASASALSNSVSSSLPRHSAKRSSSKVSFRLSPKPRLRFLAKPSWNHSTVVRAQVNEVRFFQWFSLENLVSNLNSFSDMFFGSSVASKVAVDGSSNSATTSTKSEVPQLEAKDVEPSEALPTEDSISEFIAQVASLVKLVDSRDIVELQLKQQGCEVLIRKKEALPQPPAPAPHPAPFVMHHSPSPSAAAPPAPAAAPPPPSPAPAPASRPPPASKSSHPPLLCPMPGTFYRSPSPGAPPFVKVGDKVQKGQVICIIEAMKLMNEIEADKTGTIAEILLEDGKPVSIGTPLFVIEP</sequence>
<dbReference type="Pfam" id="PF00364">
    <property type="entry name" value="Biotin_lipoyl"/>
    <property type="match status" value="1"/>
</dbReference>
<dbReference type="InterPro" id="IPR011053">
    <property type="entry name" value="Single_hybrid_motif"/>
</dbReference>
<feature type="compositionally biased region" description="Pro residues" evidence="8">
    <location>
        <begin position="198"/>
        <end position="223"/>
    </location>
</feature>
<proteinExistence type="evidence at transcript level"/>
<feature type="compositionally biased region" description="Low complexity" evidence="8">
    <location>
        <begin position="1"/>
        <end position="24"/>
    </location>
</feature>
<gene>
    <name evidence="10" type="primary">accB</name>
</gene>
<feature type="region of interest" description="Disordered" evidence="8">
    <location>
        <begin position="1"/>
        <end position="28"/>
    </location>
</feature>
<comment type="pathway">
    <text evidence="1 7">Lipid metabolism; fatty acid biosynthesis.</text>
</comment>
<evidence type="ECO:0000256" key="1">
    <source>
        <dbReference type="ARBA" id="ARBA00005194"/>
    </source>
</evidence>
<dbReference type="UniPathway" id="UPA00094"/>
<feature type="domain" description="Lipoyl-binding" evidence="9">
    <location>
        <begin position="228"/>
        <end position="304"/>
    </location>
</feature>
<evidence type="ECO:0000259" key="9">
    <source>
        <dbReference type="PROSITE" id="PS50968"/>
    </source>
</evidence>
<dbReference type="NCBIfam" id="TIGR00531">
    <property type="entry name" value="BCCP"/>
    <property type="match status" value="1"/>
</dbReference>
<dbReference type="EMBL" id="KY640188">
    <property type="protein sequence ID" value="ASZ00180.1"/>
    <property type="molecule type" value="mRNA"/>
</dbReference>
<keyword evidence="5 7" id="KW-0275">Fatty acid biosynthesis</keyword>
<evidence type="ECO:0000256" key="5">
    <source>
        <dbReference type="ARBA" id="ARBA00023160"/>
    </source>
</evidence>
<dbReference type="PANTHER" id="PTHR43416">
    <property type="entry name" value="DIHYDROLIPOYLLYSINE-RESIDUE SUCCINYLTRANSFERASE COMPONENT OF 2-OXOGLUTARATE DEHYDROGENASE COMPLEX, MITOCHONDRIAL-RELATED"/>
    <property type="match status" value="1"/>
</dbReference>
<dbReference type="CDD" id="cd06850">
    <property type="entry name" value="biotinyl_domain"/>
    <property type="match status" value="1"/>
</dbReference>
<comment type="function">
    <text evidence="7">This protein is a component of the acetyl coenzyme A carboxylase complex; first, biotin carboxylase catalyzes the carboxylation of the carrier protein and then the transcarboxylase transfers the carboxyl group to form malonyl-CoA.</text>
</comment>
<dbReference type="InterPro" id="IPR050537">
    <property type="entry name" value="2-oxoacid_dehydrogenase"/>
</dbReference>